<comment type="caution">
    <text evidence="2">The sequence shown here is derived from an EMBL/GenBank/DDBJ whole genome shotgun (WGS) entry which is preliminary data.</text>
</comment>
<name>A0ABV3V9V4_9MYCO</name>
<evidence type="ECO:0000313" key="3">
    <source>
        <dbReference type="Proteomes" id="UP001558474"/>
    </source>
</evidence>
<proteinExistence type="predicted"/>
<keyword evidence="3" id="KW-1185">Reference proteome</keyword>
<sequence length="147" mass="16555">MATANDVAAYIMEQYGKTMTTMKLQKLLYYSQGWSLAWDGQPMFEDEIAAWANGPVVYSVFDNHRGKFKIGSWRHGDATTLTEDERETVNAVLGYYGKLTGQELSDMTHAERPWLEARGNLPVGAYSSQPIDLDVMQDFFGDLASQQ</sequence>
<protein>
    <submittedName>
        <fullName evidence="2">Type II toxin-antitoxin system antitoxin SocA domain-containing protein</fullName>
    </submittedName>
</protein>
<dbReference type="Proteomes" id="UP001558474">
    <property type="component" value="Unassembled WGS sequence"/>
</dbReference>
<reference evidence="2 3" key="1">
    <citation type="submission" date="2024-04" db="EMBL/GenBank/DDBJ databases">
        <title>Genomic Markers of Mycobacteria.</title>
        <authorList>
            <person name="Soliman M.S."/>
            <person name="Elkholy A."/>
            <person name="Soliman N.S."/>
            <person name="Abbas A."/>
            <person name="Khayrat S."/>
            <person name="Shawky S."/>
        </authorList>
    </citation>
    <scope>NUCLEOTIDE SEQUENCE [LARGE SCALE GENOMIC DNA]</scope>
    <source>
        <strain evidence="2 3">Egy-CU-AM5</strain>
    </source>
</reference>
<feature type="domain" description="Antitoxin SocA-like Panacea" evidence="1">
    <location>
        <begin position="24"/>
        <end position="114"/>
    </location>
</feature>
<dbReference type="EMBL" id="JBDLOU010000003">
    <property type="protein sequence ID" value="MEX3736985.1"/>
    <property type="molecule type" value="Genomic_DNA"/>
</dbReference>
<gene>
    <name evidence="2" type="ORF">ABFW12_01915</name>
</gene>
<evidence type="ECO:0000313" key="2">
    <source>
        <dbReference type="EMBL" id="MEX3736985.1"/>
    </source>
</evidence>
<evidence type="ECO:0000259" key="1">
    <source>
        <dbReference type="Pfam" id="PF13274"/>
    </source>
</evidence>
<accession>A0ABV3V9V4</accession>
<dbReference type="RefSeq" id="WP_368572308.1">
    <property type="nucleotide sequence ID" value="NZ_JBDLOU010000003.1"/>
</dbReference>
<dbReference type="Pfam" id="PF13274">
    <property type="entry name" value="SocA_Panacea"/>
    <property type="match status" value="1"/>
</dbReference>
<organism evidence="2 3">
    <name type="scientific">Mycolicibacterium porcinum</name>
    <dbReference type="NCBI Taxonomy" id="39693"/>
    <lineage>
        <taxon>Bacteria</taxon>
        <taxon>Bacillati</taxon>
        <taxon>Actinomycetota</taxon>
        <taxon>Actinomycetes</taxon>
        <taxon>Mycobacteriales</taxon>
        <taxon>Mycobacteriaceae</taxon>
        <taxon>Mycolicibacterium</taxon>
    </lineage>
</organism>
<dbReference type="InterPro" id="IPR025272">
    <property type="entry name" value="SocA_Panacea"/>
</dbReference>